<evidence type="ECO:0000256" key="1">
    <source>
        <dbReference type="SAM" id="SignalP"/>
    </source>
</evidence>
<comment type="caution">
    <text evidence="3">The sequence shown here is derived from an EMBL/GenBank/DDBJ whole genome shotgun (WGS) entry which is preliminary data.</text>
</comment>
<evidence type="ECO:0000313" key="3">
    <source>
        <dbReference type="EMBL" id="MXO52164.1"/>
    </source>
</evidence>
<protein>
    <submittedName>
        <fullName evidence="3">Cell wall hydrolase</fullName>
    </submittedName>
</protein>
<dbReference type="EMBL" id="WTYF01000004">
    <property type="protein sequence ID" value="MXO52164.1"/>
    <property type="molecule type" value="Genomic_DNA"/>
</dbReference>
<dbReference type="Proteomes" id="UP000444185">
    <property type="component" value="Unassembled WGS sequence"/>
</dbReference>
<gene>
    <name evidence="3" type="ORF">GRI42_12695</name>
</gene>
<proteinExistence type="predicted"/>
<name>A0A844Y2B8_9SPHN</name>
<evidence type="ECO:0000259" key="2">
    <source>
        <dbReference type="Pfam" id="PF07486"/>
    </source>
</evidence>
<dbReference type="GO" id="GO:0016787">
    <property type="term" value="F:hydrolase activity"/>
    <property type="evidence" value="ECO:0007669"/>
    <property type="project" value="UniProtKB-KW"/>
</dbReference>
<keyword evidence="4" id="KW-1185">Reference proteome</keyword>
<evidence type="ECO:0000313" key="4">
    <source>
        <dbReference type="Proteomes" id="UP000444185"/>
    </source>
</evidence>
<feature type="signal peptide" evidence="1">
    <location>
        <begin position="1"/>
        <end position="17"/>
    </location>
</feature>
<dbReference type="Gene3D" id="1.10.10.2520">
    <property type="entry name" value="Cell wall hydrolase SleB, domain 1"/>
    <property type="match status" value="1"/>
</dbReference>
<feature type="chain" id="PRO_5032691158" evidence="1">
    <location>
        <begin position="18"/>
        <end position="325"/>
    </location>
</feature>
<organism evidence="3 4">
    <name type="scientific">Qipengyuania gaetbuli</name>
    <dbReference type="NCBI Taxonomy" id="266952"/>
    <lineage>
        <taxon>Bacteria</taxon>
        <taxon>Pseudomonadati</taxon>
        <taxon>Pseudomonadota</taxon>
        <taxon>Alphaproteobacteria</taxon>
        <taxon>Sphingomonadales</taxon>
        <taxon>Erythrobacteraceae</taxon>
        <taxon>Qipengyuania</taxon>
    </lineage>
</organism>
<dbReference type="InterPro" id="IPR011105">
    <property type="entry name" value="Cell_wall_hydrolase_SleB"/>
</dbReference>
<dbReference type="OrthoDB" id="9785345at2"/>
<feature type="domain" description="Cell wall hydrolase SleB" evidence="2">
    <location>
        <begin position="105"/>
        <end position="212"/>
    </location>
</feature>
<reference evidence="3 4" key="1">
    <citation type="submission" date="2019-12" db="EMBL/GenBank/DDBJ databases">
        <title>Genomic-based taxomic classification of the family Erythrobacteraceae.</title>
        <authorList>
            <person name="Xu L."/>
        </authorList>
    </citation>
    <scope>NUCLEOTIDE SEQUENCE [LARGE SCALE GENOMIC DNA]</scope>
    <source>
        <strain evidence="3 4">DSM 16225</strain>
    </source>
</reference>
<accession>A0A844Y2B8</accession>
<sequence length="325" mass="35086">MMLALASLLVGTSSLLAPQEAARAMARLDPEMQAGLVAMTTGSQDIAELAVEDVDSARSRNLAIPLSGLRLEKTGRFSGIPLSSAYFGTARECLAQAIYYEAALEPESGQRAVAQVVLNRVRHPAYPNTVCGVVYQGYNQRVCQFSFTCDGALLRRPQANLWKRAQALAKDALAGYVMPDVGTATHYHADYVVPKWAYTLGKITQIGRHIFYRFPGSPGMSASFYRGWGGREVLPQVDYTRFLLAEAEGGEEMVIDTGYTPGLTVVPDVKDRHAAADVGGRIDTTKTWRLTIPDPVELSAGYRSTLAGQGEAGAVATDGSTEMKQ</sequence>
<dbReference type="AlphaFoldDB" id="A0A844Y2B8"/>
<keyword evidence="3" id="KW-0378">Hydrolase</keyword>
<keyword evidence="1" id="KW-0732">Signal</keyword>
<dbReference type="Pfam" id="PF07486">
    <property type="entry name" value="Hydrolase_2"/>
    <property type="match status" value="1"/>
</dbReference>
<dbReference type="InterPro" id="IPR042047">
    <property type="entry name" value="SleB_dom1"/>
</dbReference>